<protein>
    <submittedName>
        <fullName evidence="1">Uncharacterized protein</fullName>
    </submittedName>
</protein>
<evidence type="ECO:0000313" key="1">
    <source>
        <dbReference type="EMBL" id="KAG6950366.1"/>
    </source>
</evidence>
<evidence type="ECO:0000313" key="2">
    <source>
        <dbReference type="Proteomes" id="UP000688947"/>
    </source>
</evidence>
<name>A0A8T1TY29_9STRA</name>
<proteinExistence type="predicted"/>
<accession>A0A8T1TY29</accession>
<dbReference type="Proteomes" id="UP000688947">
    <property type="component" value="Unassembled WGS sequence"/>
</dbReference>
<sequence length="104" mass="12004">MANHLPLPWPVSVVLMPRVCVVNKYQVKIATMLSLYNWHLTDSIRGNSRTNRKLDARLPMGVIVNQLKHCTVCRSNLDQHDMRYRIYCCKFESCLSALVPCKLS</sequence>
<dbReference type="EMBL" id="JAENGZ010001139">
    <property type="protein sequence ID" value="KAG6950366.1"/>
    <property type="molecule type" value="Genomic_DNA"/>
</dbReference>
<comment type="caution">
    <text evidence="1">The sequence shown here is derived from an EMBL/GenBank/DDBJ whole genome shotgun (WGS) entry which is preliminary data.</text>
</comment>
<dbReference type="AlphaFoldDB" id="A0A8T1TY29"/>
<reference evidence="1" key="1">
    <citation type="submission" date="2021-01" db="EMBL/GenBank/DDBJ databases">
        <title>Phytophthora aleatoria, a newly-described species from Pinus radiata is distinct from Phytophthora cactorum isolates based on comparative genomics.</title>
        <authorList>
            <person name="Mcdougal R."/>
            <person name="Panda P."/>
            <person name="Williams N."/>
            <person name="Studholme D.J."/>
        </authorList>
    </citation>
    <scope>NUCLEOTIDE SEQUENCE</scope>
    <source>
        <strain evidence="1">NZFS 3830</strain>
    </source>
</reference>
<dbReference type="VEuPathDB" id="FungiDB:PC110_g21984"/>
<organism evidence="1 2">
    <name type="scientific">Phytophthora cactorum</name>
    <dbReference type="NCBI Taxonomy" id="29920"/>
    <lineage>
        <taxon>Eukaryota</taxon>
        <taxon>Sar</taxon>
        <taxon>Stramenopiles</taxon>
        <taxon>Oomycota</taxon>
        <taxon>Peronosporomycetes</taxon>
        <taxon>Peronosporales</taxon>
        <taxon>Peronosporaceae</taxon>
        <taxon>Phytophthora</taxon>
    </lineage>
</organism>
<gene>
    <name evidence="1" type="ORF">JG687_00014301</name>
</gene>